<protein>
    <recommendedName>
        <fullName evidence="2">Zinc/iron-chelating domain-containing protein</fullName>
    </recommendedName>
</protein>
<dbReference type="EMBL" id="CACVAT010000233">
    <property type="protein sequence ID" value="CAA6814463.1"/>
    <property type="molecule type" value="Genomic_DNA"/>
</dbReference>
<dbReference type="Pfam" id="PF03692">
    <property type="entry name" value="CxxCxxCC"/>
    <property type="match status" value="1"/>
</dbReference>
<name>A0A6S6T5E0_9GAMM</name>
<organism evidence="1">
    <name type="scientific">uncultured Thiotrichaceae bacterium</name>
    <dbReference type="NCBI Taxonomy" id="298394"/>
    <lineage>
        <taxon>Bacteria</taxon>
        <taxon>Pseudomonadati</taxon>
        <taxon>Pseudomonadota</taxon>
        <taxon>Gammaproteobacteria</taxon>
        <taxon>Thiotrichales</taxon>
        <taxon>Thiotrichaceae</taxon>
        <taxon>environmental samples</taxon>
    </lineage>
</organism>
<dbReference type="InterPro" id="IPR005358">
    <property type="entry name" value="Puta_zinc/iron-chelating_dom"/>
</dbReference>
<reference evidence="1" key="1">
    <citation type="submission" date="2020-01" db="EMBL/GenBank/DDBJ databases">
        <authorList>
            <person name="Meier V. D."/>
            <person name="Meier V D."/>
        </authorList>
    </citation>
    <scope>NUCLEOTIDE SEQUENCE</scope>
    <source>
        <strain evidence="1">HLG_WM_MAG_09</strain>
    </source>
</reference>
<evidence type="ECO:0000313" key="1">
    <source>
        <dbReference type="EMBL" id="CAA6814463.1"/>
    </source>
</evidence>
<sequence length="127" mass="14653">MKACNSCGKCCIKYGNGRLSTSAEEIDLWEAFRPDVREYVRNGEIWIDPETGKLLELCPWLLKDSDKPVYTCDIYYDRPEDCRYYPVTIEQMVKDDCEMLDAKDLIKPKQAQAALDKLMADSRPATE</sequence>
<gene>
    <name evidence="1" type="ORF">HELGO_WM35783</name>
</gene>
<proteinExistence type="predicted"/>
<accession>A0A6S6T5E0</accession>
<dbReference type="AlphaFoldDB" id="A0A6S6T5E0"/>
<evidence type="ECO:0008006" key="2">
    <source>
        <dbReference type="Google" id="ProtNLM"/>
    </source>
</evidence>